<evidence type="ECO:0000313" key="2">
    <source>
        <dbReference type="EMBL" id="KZC22821.1"/>
    </source>
</evidence>
<reference evidence="2 3" key="1">
    <citation type="journal article" date="2016" name="MBio">
        <title>Lateral Gene Transfer in a Heavy Metal-Contaminated-Groundwater Microbial Community.</title>
        <authorList>
            <person name="Hemme C.L."/>
            <person name="Green S.J."/>
            <person name="Rishishwar L."/>
            <person name="Prakash O."/>
            <person name="Pettenato A."/>
            <person name="Chakraborty R."/>
            <person name="Deutschbauer A.M."/>
            <person name="Van Nostrand J.D."/>
            <person name="Wu L."/>
            <person name="He Z."/>
            <person name="Jordan I.K."/>
            <person name="Hazen T.C."/>
            <person name="Arkin A.P."/>
            <person name="Kostka J.E."/>
            <person name="Zhou J."/>
        </authorList>
    </citation>
    <scope>NUCLEOTIDE SEQUENCE [LARGE SCALE GENOMIC DNA]</scope>
    <source>
        <strain evidence="2 3">FW104-T7</strain>
    </source>
</reference>
<dbReference type="Proteomes" id="UP000076131">
    <property type="component" value="Unassembled WGS sequence"/>
</dbReference>
<accession>A0A154QG79</accession>
<sequence length="158" mass="17767">MPQRPDTSASRWPRQSLLALGMLWTLPNSLPGLLLGLAGLPFGAKLRWQRRELALVVRRWPWGRGGALTLGNVIVHTGEWLDVPCLTYAHRAGHGIEPPVSLAEHERAHVCQYMLLGPLFLPLYLLCGGISVRNPFERAADRYARTGRGWWPWSRDDG</sequence>
<dbReference type="eggNOG" id="ENOG5032V3A">
    <property type="taxonomic scope" value="Bacteria"/>
</dbReference>
<dbReference type="EMBL" id="LVJS01000053">
    <property type="protein sequence ID" value="KZC22821.1"/>
    <property type="molecule type" value="Genomic_DNA"/>
</dbReference>
<keyword evidence="1" id="KW-0472">Membrane</keyword>
<keyword evidence="1" id="KW-0812">Transmembrane</keyword>
<proteinExistence type="predicted"/>
<comment type="caution">
    <text evidence="2">The sequence shown here is derived from an EMBL/GenBank/DDBJ whole genome shotgun (WGS) entry which is preliminary data.</text>
</comment>
<evidence type="ECO:0000256" key="1">
    <source>
        <dbReference type="SAM" id="Phobius"/>
    </source>
</evidence>
<keyword evidence="1" id="KW-1133">Transmembrane helix</keyword>
<protein>
    <recommendedName>
        <fullName evidence="4">DUF4157 domain-containing protein</fullName>
    </recommendedName>
</protein>
<evidence type="ECO:0000313" key="3">
    <source>
        <dbReference type="Proteomes" id="UP000076131"/>
    </source>
</evidence>
<dbReference type="AlphaFoldDB" id="A0A154QG79"/>
<feature type="transmembrane region" description="Helical" evidence="1">
    <location>
        <begin position="20"/>
        <end position="42"/>
    </location>
</feature>
<keyword evidence="3" id="KW-1185">Reference proteome</keyword>
<gene>
    <name evidence="2" type="ORF">RHOFW104T7_16870</name>
</gene>
<evidence type="ECO:0008006" key="4">
    <source>
        <dbReference type="Google" id="ProtNLM"/>
    </source>
</evidence>
<name>A0A154QG79_9GAMM</name>
<organism evidence="2 3">
    <name type="scientific">Rhodanobacter thiooxydans</name>
    <dbReference type="NCBI Taxonomy" id="416169"/>
    <lineage>
        <taxon>Bacteria</taxon>
        <taxon>Pseudomonadati</taxon>
        <taxon>Pseudomonadota</taxon>
        <taxon>Gammaproteobacteria</taxon>
        <taxon>Lysobacterales</taxon>
        <taxon>Rhodanobacteraceae</taxon>
        <taxon>Rhodanobacter</taxon>
    </lineage>
</organism>
<dbReference type="RefSeq" id="WP_008433501.1">
    <property type="nucleotide sequence ID" value="NZ_LVJS01000053.1"/>
</dbReference>